<keyword evidence="4" id="KW-1185">Reference proteome</keyword>
<proteinExistence type="predicted"/>
<evidence type="ECO:0000313" key="3">
    <source>
        <dbReference type="EMBL" id="BBX19792.1"/>
    </source>
</evidence>
<protein>
    <recommendedName>
        <fullName evidence="2">GAF domain-containing protein</fullName>
    </recommendedName>
</protein>
<evidence type="ECO:0000256" key="1">
    <source>
        <dbReference type="SAM" id="Phobius"/>
    </source>
</evidence>
<dbReference type="Pfam" id="PF01590">
    <property type="entry name" value="GAF"/>
    <property type="match status" value="1"/>
</dbReference>
<evidence type="ECO:0000313" key="4">
    <source>
        <dbReference type="Proteomes" id="UP000467006"/>
    </source>
</evidence>
<gene>
    <name evidence="3" type="ORF">MDUV_46520</name>
</gene>
<keyword evidence="1" id="KW-1133">Transmembrane helix</keyword>
<dbReference type="InterPro" id="IPR003018">
    <property type="entry name" value="GAF"/>
</dbReference>
<dbReference type="EMBL" id="AP022563">
    <property type="protein sequence ID" value="BBX19792.1"/>
    <property type="molecule type" value="Genomic_DNA"/>
</dbReference>
<dbReference type="Gene3D" id="3.30.450.40">
    <property type="match status" value="1"/>
</dbReference>
<organism evidence="3 4">
    <name type="scientific">Mycolicibacterium duvalii</name>
    <dbReference type="NCBI Taxonomy" id="39688"/>
    <lineage>
        <taxon>Bacteria</taxon>
        <taxon>Bacillati</taxon>
        <taxon>Actinomycetota</taxon>
        <taxon>Actinomycetes</taxon>
        <taxon>Mycobacteriales</taxon>
        <taxon>Mycobacteriaceae</taxon>
        <taxon>Mycolicibacterium</taxon>
    </lineage>
</organism>
<dbReference type="SUPFAM" id="SSF55781">
    <property type="entry name" value="GAF domain-like"/>
    <property type="match status" value="1"/>
</dbReference>
<feature type="domain" description="GAF" evidence="2">
    <location>
        <begin position="103"/>
        <end position="221"/>
    </location>
</feature>
<dbReference type="InterPro" id="IPR029016">
    <property type="entry name" value="GAF-like_dom_sf"/>
</dbReference>
<dbReference type="KEGG" id="mdu:MDUV_46520"/>
<feature type="transmembrane region" description="Helical" evidence="1">
    <location>
        <begin position="13"/>
        <end position="32"/>
    </location>
</feature>
<dbReference type="Proteomes" id="UP000467006">
    <property type="component" value="Chromosome"/>
</dbReference>
<keyword evidence="1" id="KW-0812">Transmembrane</keyword>
<sequence length="227" mass="24983">MTLGQDRADRGDWAYLLSGFAAIVVGGLVLWAKQRASEEVANLDMKVADRFRITIKDALQPVAELIADMPAQTRTVRRESIKTVSTQAVSALRLLLKDVSRLRATVYQINADGDMECVCYHGRGNSVQPQPFIRTTLRGERALEFVRRGGEPLFIRDIDKVNEGDVDYRGTRSGYKTFISASIHNDADGYGMVTIDAPRAGSLVDTDKQLVALVADLLAIAFAIAEH</sequence>
<name>A0A7I7K8P9_9MYCO</name>
<evidence type="ECO:0000259" key="2">
    <source>
        <dbReference type="Pfam" id="PF01590"/>
    </source>
</evidence>
<accession>A0A7I7K8P9</accession>
<keyword evidence="1" id="KW-0472">Membrane</keyword>
<dbReference type="AlphaFoldDB" id="A0A7I7K8P9"/>
<reference evidence="3 4" key="1">
    <citation type="journal article" date="2019" name="Emerg. Microbes Infect.">
        <title>Comprehensive subspecies identification of 175 nontuberculous mycobacteria species based on 7547 genomic profiles.</title>
        <authorList>
            <person name="Matsumoto Y."/>
            <person name="Kinjo T."/>
            <person name="Motooka D."/>
            <person name="Nabeya D."/>
            <person name="Jung N."/>
            <person name="Uechi K."/>
            <person name="Horii T."/>
            <person name="Iida T."/>
            <person name="Fujita J."/>
            <person name="Nakamura S."/>
        </authorList>
    </citation>
    <scope>NUCLEOTIDE SEQUENCE [LARGE SCALE GENOMIC DNA]</scope>
    <source>
        <strain evidence="3 4">JCM 6396</strain>
    </source>
</reference>